<organism evidence="2 3">
    <name type="scientific">Nocardioides lentus</name>
    <dbReference type="NCBI Taxonomy" id="338077"/>
    <lineage>
        <taxon>Bacteria</taxon>
        <taxon>Bacillati</taxon>
        <taxon>Actinomycetota</taxon>
        <taxon>Actinomycetes</taxon>
        <taxon>Propionibacteriales</taxon>
        <taxon>Nocardioidaceae</taxon>
        <taxon>Nocardioides</taxon>
    </lineage>
</organism>
<gene>
    <name evidence="2" type="ORF">GCM10009737_13710</name>
</gene>
<dbReference type="EMBL" id="BAAAMY010000004">
    <property type="protein sequence ID" value="GAA1913627.1"/>
    <property type="molecule type" value="Genomic_DNA"/>
</dbReference>
<evidence type="ECO:0000259" key="1">
    <source>
        <dbReference type="Pfam" id="PF04993"/>
    </source>
</evidence>
<proteinExistence type="predicted"/>
<evidence type="ECO:0000313" key="2">
    <source>
        <dbReference type="EMBL" id="GAA1913627.1"/>
    </source>
</evidence>
<feature type="domain" description="TfoX N-terminal" evidence="1">
    <location>
        <begin position="17"/>
        <end position="101"/>
    </location>
</feature>
<sequence length="110" mass="11477">MAYDERLAARVRDLLPGAAERPVFGGLGFLLPGGHMAVCVSGPRDGLLVRVLAADGAALREQEGVTAMEMSGRASRTWVVVAPARLVGDADLEAWVRRGEAVAASLPPKG</sequence>
<dbReference type="RefSeq" id="WP_344005484.1">
    <property type="nucleotide sequence ID" value="NZ_BAAAMY010000004.1"/>
</dbReference>
<name>A0ABP5AHJ8_9ACTN</name>
<evidence type="ECO:0000313" key="3">
    <source>
        <dbReference type="Proteomes" id="UP001501612"/>
    </source>
</evidence>
<keyword evidence="3" id="KW-1185">Reference proteome</keyword>
<dbReference type="Pfam" id="PF04993">
    <property type="entry name" value="TfoX_N"/>
    <property type="match status" value="1"/>
</dbReference>
<reference evidence="3" key="1">
    <citation type="journal article" date="2019" name="Int. J. Syst. Evol. Microbiol.">
        <title>The Global Catalogue of Microorganisms (GCM) 10K type strain sequencing project: providing services to taxonomists for standard genome sequencing and annotation.</title>
        <authorList>
            <consortium name="The Broad Institute Genomics Platform"/>
            <consortium name="The Broad Institute Genome Sequencing Center for Infectious Disease"/>
            <person name="Wu L."/>
            <person name="Ma J."/>
        </authorList>
    </citation>
    <scope>NUCLEOTIDE SEQUENCE [LARGE SCALE GENOMIC DNA]</scope>
    <source>
        <strain evidence="3">JCM 14046</strain>
    </source>
</reference>
<protein>
    <submittedName>
        <fullName evidence="2">TfoX/Sxy family protein</fullName>
    </submittedName>
</protein>
<dbReference type="Proteomes" id="UP001501612">
    <property type="component" value="Unassembled WGS sequence"/>
</dbReference>
<accession>A0ABP5AHJ8</accession>
<dbReference type="InterPro" id="IPR007076">
    <property type="entry name" value="TfoX_N"/>
</dbReference>
<comment type="caution">
    <text evidence="2">The sequence shown here is derived from an EMBL/GenBank/DDBJ whole genome shotgun (WGS) entry which is preliminary data.</text>
</comment>